<evidence type="ECO:0000313" key="1">
    <source>
        <dbReference type="EMBL" id="KMK51399.1"/>
    </source>
</evidence>
<sequence length="68" mass="7584">MNNTINARSLNNRTILTIIIAVLSEEQRNKIIALLSELESNIAKSNNESVPPVLDDLQGFLHLIKNSK</sequence>
<dbReference type="EMBL" id="JWIZ01000037">
    <property type="protein sequence ID" value="KMK51399.1"/>
    <property type="molecule type" value="Genomic_DNA"/>
</dbReference>
<proteinExistence type="predicted"/>
<dbReference type="RefSeq" id="WP_047977032.1">
    <property type="nucleotide sequence ID" value="NZ_JWIZ01000037.1"/>
</dbReference>
<dbReference type="PATRIC" id="fig|67855.3.peg.1353"/>
<dbReference type="Proteomes" id="UP000036270">
    <property type="component" value="Unassembled WGS sequence"/>
</dbReference>
<reference evidence="1 2" key="1">
    <citation type="submission" date="2014-12" db="EMBL/GenBank/DDBJ databases">
        <title>Reclassification of Actinobacillus muris as Muribacter muris.</title>
        <authorList>
            <person name="Christensen H."/>
            <person name="Nicklas W."/>
            <person name="Bisgaard M."/>
        </authorList>
    </citation>
    <scope>NUCLEOTIDE SEQUENCE [LARGE SCALE GENOMIC DNA]</scope>
    <source>
        <strain evidence="1 2">Ackerman80-443D</strain>
    </source>
</reference>
<protein>
    <submittedName>
        <fullName evidence="1">Uncharacterized protein</fullName>
    </submittedName>
</protein>
<organism evidence="1 2">
    <name type="scientific">Muribacter muris</name>
    <dbReference type="NCBI Taxonomy" id="67855"/>
    <lineage>
        <taxon>Bacteria</taxon>
        <taxon>Pseudomonadati</taxon>
        <taxon>Pseudomonadota</taxon>
        <taxon>Gammaproteobacteria</taxon>
        <taxon>Pasteurellales</taxon>
        <taxon>Pasteurellaceae</taxon>
        <taxon>Muribacter</taxon>
    </lineage>
</organism>
<keyword evidence="2" id="KW-1185">Reference proteome</keyword>
<name>A0A0J5P7E2_9PAST</name>
<accession>A0A0J5P7E2</accession>
<gene>
    <name evidence="1" type="ORF">RO21_06745</name>
</gene>
<comment type="caution">
    <text evidence="1">The sequence shown here is derived from an EMBL/GenBank/DDBJ whole genome shotgun (WGS) entry which is preliminary data.</text>
</comment>
<evidence type="ECO:0000313" key="2">
    <source>
        <dbReference type="Proteomes" id="UP000036270"/>
    </source>
</evidence>
<dbReference type="AlphaFoldDB" id="A0A0J5P7E2"/>